<dbReference type="AlphaFoldDB" id="A0A9P6EE69"/>
<organism evidence="1 2">
    <name type="scientific">Crepidotus variabilis</name>
    <dbReference type="NCBI Taxonomy" id="179855"/>
    <lineage>
        <taxon>Eukaryota</taxon>
        <taxon>Fungi</taxon>
        <taxon>Dikarya</taxon>
        <taxon>Basidiomycota</taxon>
        <taxon>Agaricomycotina</taxon>
        <taxon>Agaricomycetes</taxon>
        <taxon>Agaricomycetidae</taxon>
        <taxon>Agaricales</taxon>
        <taxon>Agaricineae</taxon>
        <taxon>Crepidotaceae</taxon>
        <taxon>Crepidotus</taxon>
    </lineage>
</organism>
<evidence type="ECO:0000313" key="1">
    <source>
        <dbReference type="EMBL" id="KAF9527278.1"/>
    </source>
</evidence>
<name>A0A9P6EE69_9AGAR</name>
<accession>A0A9P6EE69</accession>
<dbReference type="EMBL" id="MU157862">
    <property type="protein sequence ID" value="KAF9527278.1"/>
    <property type="molecule type" value="Genomic_DNA"/>
</dbReference>
<sequence>MIPRNLSSLAKGPQIPTKGNTKRLISKIRIIYRRSLRTQVQCPLTHSLTKLLSYIEHMIPSTILLQAALGAGPLSPGLKHSKRSKLVVQVCWAWYNAGTGFIYEDIFIRRIQ</sequence>
<dbReference type="Proteomes" id="UP000807306">
    <property type="component" value="Unassembled WGS sequence"/>
</dbReference>
<evidence type="ECO:0000313" key="2">
    <source>
        <dbReference type="Proteomes" id="UP000807306"/>
    </source>
</evidence>
<proteinExistence type="predicted"/>
<gene>
    <name evidence="1" type="ORF">CPB83DRAFT_856283</name>
</gene>
<reference evidence="1" key="1">
    <citation type="submission" date="2020-11" db="EMBL/GenBank/DDBJ databases">
        <authorList>
            <consortium name="DOE Joint Genome Institute"/>
            <person name="Ahrendt S."/>
            <person name="Riley R."/>
            <person name="Andreopoulos W."/>
            <person name="Labutti K."/>
            <person name="Pangilinan J."/>
            <person name="Ruiz-Duenas F.J."/>
            <person name="Barrasa J.M."/>
            <person name="Sanchez-Garcia M."/>
            <person name="Camarero S."/>
            <person name="Miyauchi S."/>
            <person name="Serrano A."/>
            <person name="Linde D."/>
            <person name="Babiker R."/>
            <person name="Drula E."/>
            <person name="Ayuso-Fernandez I."/>
            <person name="Pacheco R."/>
            <person name="Padilla G."/>
            <person name="Ferreira P."/>
            <person name="Barriuso J."/>
            <person name="Kellner H."/>
            <person name="Castanera R."/>
            <person name="Alfaro M."/>
            <person name="Ramirez L."/>
            <person name="Pisabarro A.G."/>
            <person name="Kuo A."/>
            <person name="Tritt A."/>
            <person name="Lipzen A."/>
            <person name="He G."/>
            <person name="Yan M."/>
            <person name="Ng V."/>
            <person name="Cullen D."/>
            <person name="Martin F."/>
            <person name="Rosso M.-N."/>
            <person name="Henrissat B."/>
            <person name="Hibbett D."/>
            <person name="Martinez A.T."/>
            <person name="Grigoriev I.V."/>
        </authorList>
    </citation>
    <scope>NUCLEOTIDE SEQUENCE</scope>
    <source>
        <strain evidence="1">CBS 506.95</strain>
    </source>
</reference>
<protein>
    <submittedName>
        <fullName evidence="1">Uncharacterized protein</fullName>
    </submittedName>
</protein>
<comment type="caution">
    <text evidence="1">The sequence shown here is derived from an EMBL/GenBank/DDBJ whole genome shotgun (WGS) entry which is preliminary data.</text>
</comment>
<keyword evidence="2" id="KW-1185">Reference proteome</keyword>